<evidence type="ECO:0000313" key="1">
    <source>
        <dbReference type="EMBL" id="KAK7177032.1"/>
    </source>
</evidence>
<dbReference type="AlphaFoldDB" id="A0AAN9DQB7"/>
<organism evidence="1 2">
    <name type="scientific">Phoxinus phoxinus</name>
    <name type="common">Eurasian minnow</name>
    <dbReference type="NCBI Taxonomy" id="58324"/>
    <lineage>
        <taxon>Eukaryota</taxon>
        <taxon>Metazoa</taxon>
        <taxon>Chordata</taxon>
        <taxon>Craniata</taxon>
        <taxon>Vertebrata</taxon>
        <taxon>Euteleostomi</taxon>
        <taxon>Actinopterygii</taxon>
        <taxon>Neopterygii</taxon>
        <taxon>Teleostei</taxon>
        <taxon>Ostariophysi</taxon>
        <taxon>Cypriniformes</taxon>
        <taxon>Leuciscidae</taxon>
        <taxon>Phoxininae</taxon>
        <taxon>Phoxinus</taxon>
    </lineage>
</organism>
<accession>A0AAN9DQB7</accession>
<proteinExistence type="predicted"/>
<dbReference type="EMBL" id="JAYKXH010000001">
    <property type="protein sequence ID" value="KAK7177032.1"/>
    <property type="molecule type" value="Genomic_DNA"/>
</dbReference>
<dbReference type="Proteomes" id="UP001364617">
    <property type="component" value="Unassembled WGS sequence"/>
</dbReference>
<name>A0AAN9DQB7_9TELE</name>
<keyword evidence="2" id="KW-1185">Reference proteome</keyword>
<protein>
    <submittedName>
        <fullName evidence="1">Uncharacterized protein</fullName>
    </submittedName>
</protein>
<sequence length="26" mass="2947">MDLDMQKTLSGPNRGCLIVVRGDWKN</sequence>
<gene>
    <name evidence="1" type="ORF">R3I93_001089</name>
</gene>
<comment type="caution">
    <text evidence="1">The sequence shown here is derived from an EMBL/GenBank/DDBJ whole genome shotgun (WGS) entry which is preliminary data.</text>
</comment>
<reference evidence="1 2" key="1">
    <citation type="submission" date="2024-02" db="EMBL/GenBank/DDBJ databases">
        <title>Chromosome-level genome assembly of the Eurasian Minnow (Phoxinus phoxinus).</title>
        <authorList>
            <person name="Oriowo T.O."/>
            <person name="Martin S."/>
            <person name="Stange M."/>
            <person name="Chrysostomakis Y."/>
            <person name="Brown T."/>
            <person name="Winkler S."/>
            <person name="Kukowka S."/>
            <person name="Myers E.W."/>
            <person name="Bohne A."/>
        </authorList>
    </citation>
    <scope>NUCLEOTIDE SEQUENCE [LARGE SCALE GENOMIC DNA]</scope>
    <source>
        <strain evidence="1">ZFMK-TIS-60720</strain>
        <tissue evidence="1">Whole Organism</tissue>
    </source>
</reference>
<evidence type="ECO:0000313" key="2">
    <source>
        <dbReference type="Proteomes" id="UP001364617"/>
    </source>
</evidence>